<dbReference type="EMBL" id="JBHMCE010000003">
    <property type="protein sequence ID" value="MFB9527215.1"/>
    <property type="molecule type" value="Genomic_DNA"/>
</dbReference>
<keyword evidence="3 5" id="KW-1133">Transmembrane helix</keyword>
<keyword evidence="7" id="KW-1185">Reference proteome</keyword>
<protein>
    <submittedName>
        <fullName evidence="6">DoxX family protein</fullName>
    </submittedName>
</protein>
<dbReference type="InterPro" id="IPR032808">
    <property type="entry name" value="DoxX"/>
</dbReference>
<accession>A0ABV5PVI3</accession>
<dbReference type="Proteomes" id="UP001589646">
    <property type="component" value="Unassembled WGS sequence"/>
</dbReference>
<evidence type="ECO:0000313" key="7">
    <source>
        <dbReference type="Proteomes" id="UP001589646"/>
    </source>
</evidence>
<evidence type="ECO:0000256" key="4">
    <source>
        <dbReference type="ARBA" id="ARBA00023136"/>
    </source>
</evidence>
<keyword evidence="2 5" id="KW-0812">Transmembrane</keyword>
<evidence type="ECO:0000256" key="2">
    <source>
        <dbReference type="ARBA" id="ARBA00022692"/>
    </source>
</evidence>
<evidence type="ECO:0000256" key="5">
    <source>
        <dbReference type="SAM" id="Phobius"/>
    </source>
</evidence>
<dbReference type="Pfam" id="PF13564">
    <property type="entry name" value="DoxX_2"/>
    <property type="match status" value="1"/>
</dbReference>
<evidence type="ECO:0000256" key="3">
    <source>
        <dbReference type="ARBA" id="ARBA00022989"/>
    </source>
</evidence>
<sequence>MSTTTIVTVLAALWVGFSAFSLLRRAEWVVKPLRDYGVLRSWWTWAAKAAGAVGLLVGLFVPVVGLLAGIGLVLYFAGAVVTVLRARSYSTVVYPLLYMGPVIAALVLGYIAWQLSRSPRRCPADEGERGPAGRVIRPAVSDGRRHDLLARPRPGPPAVAAWRGQAPVTPSRRSRTRSAWPLWRAYSAIRWT</sequence>
<reference evidence="6 7" key="1">
    <citation type="submission" date="2024-09" db="EMBL/GenBank/DDBJ databases">
        <authorList>
            <person name="Sun Q."/>
            <person name="Mori K."/>
        </authorList>
    </citation>
    <scope>NUCLEOTIDE SEQUENCE [LARGE SCALE GENOMIC DNA]</scope>
    <source>
        <strain evidence="6 7">JCM 3323</strain>
    </source>
</reference>
<dbReference type="RefSeq" id="WP_346118910.1">
    <property type="nucleotide sequence ID" value="NZ_BAAAXC010000006.1"/>
</dbReference>
<comment type="caution">
    <text evidence="6">The sequence shown here is derived from an EMBL/GenBank/DDBJ whole genome shotgun (WGS) entry which is preliminary data.</text>
</comment>
<evidence type="ECO:0000256" key="1">
    <source>
        <dbReference type="ARBA" id="ARBA00004141"/>
    </source>
</evidence>
<feature type="transmembrane region" description="Helical" evidence="5">
    <location>
        <begin position="49"/>
        <end position="80"/>
    </location>
</feature>
<organism evidence="6 7">
    <name type="scientific">Nonomuraea roseola</name>
    <dbReference type="NCBI Taxonomy" id="46179"/>
    <lineage>
        <taxon>Bacteria</taxon>
        <taxon>Bacillati</taxon>
        <taxon>Actinomycetota</taxon>
        <taxon>Actinomycetes</taxon>
        <taxon>Streptosporangiales</taxon>
        <taxon>Streptosporangiaceae</taxon>
        <taxon>Nonomuraea</taxon>
    </lineage>
</organism>
<comment type="subcellular location">
    <subcellularLocation>
        <location evidence="1">Membrane</location>
        <topology evidence="1">Multi-pass membrane protein</topology>
    </subcellularLocation>
</comment>
<gene>
    <name evidence="6" type="ORF">ACFFRN_11385</name>
</gene>
<proteinExistence type="predicted"/>
<evidence type="ECO:0000313" key="6">
    <source>
        <dbReference type="EMBL" id="MFB9527215.1"/>
    </source>
</evidence>
<name>A0ABV5PVI3_9ACTN</name>
<feature type="transmembrane region" description="Helical" evidence="5">
    <location>
        <begin position="92"/>
        <end position="113"/>
    </location>
</feature>
<keyword evidence="4 5" id="KW-0472">Membrane</keyword>